<dbReference type="EMBL" id="JBEPSH010000005">
    <property type="protein sequence ID" value="MET4577535.1"/>
    <property type="molecule type" value="Genomic_DNA"/>
</dbReference>
<organism evidence="1 2">
    <name type="scientific">Ottowia thiooxydans</name>
    <dbReference type="NCBI Taxonomy" id="219182"/>
    <lineage>
        <taxon>Bacteria</taxon>
        <taxon>Pseudomonadati</taxon>
        <taxon>Pseudomonadota</taxon>
        <taxon>Betaproteobacteria</taxon>
        <taxon>Burkholderiales</taxon>
        <taxon>Comamonadaceae</taxon>
        <taxon>Ottowia</taxon>
    </lineage>
</organism>
<protein>
    <recommendedName>
        <fullName evidence="3">Lipoprotein</fullName>
    </recommendedName>
</protein>
<reference evidence="1 2" key="1">
    <citation type="submission" date="2024-06" db="EMBL/GenBank/DDBJ databases">
        <title>Sorghum-associated microbial communities from plants grown in Nebraska, USA.</title>
        <authorList>
            <person name="Schachtman D."/>
        </authorList>
    </citation>
    <scope>NUCLEOTIDE SEQUENCE [LARGE SCALE GENOMIC DNA]</scope>
    <source>
        <strain evidence="1 2">2709</strain>
    </source>
</reference>
<evidence type="ECO:0000313" key="1">
    <source>
        <dbReference type="EMBL" id="MET4577535.1"/>
    </source>
</evidence>
<dbReference type="Proteomes" id="UP001549320">
    <property type="component" value="Unassembled WGS sequence"/>
</dbReference>
<evidence type="ECO:0008006" key="3">
    <source>
        <dbReference type="Google" id="ProtNLM"/>
    </source>
</evidence>
<proteinExistence type="predicted"/>
<accession>A0ABV2Q923</accession>
<comment type="caution">
    <text evidence="1">The sequence shown here is derived from an EMBL/GenBank/DDBJ whole genome shotgun (WGS) entry which is preliminary data.</text>
</comment>
<gene>
    <name evidence="1" type="ORF">ABIE13_002646</name>
</gene>
<dbReference type="PROSITE" id="PS51257">
    <property type="entry name" value="PROKAR_LIPOPROTEIN"/>
    <property type="match status" value="1"/>
</dbReference>
<evidence type="ECO:0000313" key="2">
    <source>
        <dbReference type="Proteomes" id="UP001549320"/>
    </source>
</evidence>
<dbReference type="Gene3D" id="2.40.360.20">
    <property type="match status" value="1"/>
</dbReference>
<name>A0ABV2Q923_9BURK</name>
<keyword evidence="2" id="KW-1185">Reference proteome</keyword>
<sequence length="253" mass="27272">MGSRSLTAIALACVLTAGCGGDDSPPPVSAKELCFTPDSSVIGWQTDLRYNDNEPTGRHYRSEVRAPVAGDMSTLFPGITGASDTDPSLRIRASSTYSTAVPQVGATVIFTLESVKEGRVITFAEHMRYRIFTRQNTYDPGKTDLRLELVEGATGGIATQQYRESTVSNSRLTTANVEQTTKFLGIQSIETPAGVFSACGFESTTTNLQVDGPTVVERVVEWIYRGVAVKTDWHASRPADVLTSGQVNDVPIK</sequence>